<feature type="transmembrane region" description="Helical" evidence="1">
    <location>
        <begin position="125"/>
        <end position="153"/>
    </location>
</feature>
<comment type="caution">
    <text evidence="2">The sequence shown here is derived from an EMBL/GenBank/DDBJ whole genome shotgun (WGS) entry which is preliminary data.</text>
</comment>
<dbReference type="AlphaFoldDB" id="A0A1J6KIS3"/>
<dbReference type="EMBL" id="MJEQ01009097">
    <property type="protein sequence ID" value="OIT19209.1"/>
    <property type="molecule type" value="Genomic_DNA"/>
</dbReference>
<proteinExistence type="predicted"/>
<evidence type="ECO:0000256" key="1">
    <source>
        <dbReference type="SAM" id="Phobius"/>
    </source>
</evidence>
<keyword evidence="3" id="KW-1185">Reference proteome</keyword>
<reference evidence="2" key="1">
    <citation type="submission" date="2016-11" db="EMBL/GenBank/DDBJ databases">
        <title>The genome of Nicotiana attenuata.</title>
        <authorList>
            <person name="Xu S."/>
            <person name="Brockmoeller T."/>
            <person name="Gaquerel E."/>
            <person name="Navarro A."/>
            <person name="Kuhl H."/>
            <person name="Gase K."/>
            <person name="Ling Z."/>
            <person name="Zhou W."/>
            <person name="Kreitzer C."/>
            <person name="Stanke M."/>
            <person name="Tang H."/>
            <person name="Lyons E."/>
            <person name="Pandey P."/>
            <person name="Pandey S.P."/>
            <person name="Timmermann B."/>
            <person name="Baldwin I.T."/>
        </authorList>
    </citation>
    <scope>NUCLEOTIDE SEQUENCE [LARGE SCALE GENOMIC DNA]</scope>
    <source>
        <strain evidence="2">UT</strain>
    </source>
</reference>
<protein>
    <submittedName>
        <fullName evidence="2">Uncharacterized protein</fullName>
    </submittedName>
</protein>
<name>A0A1J6KIS3_NICAT</name>
<dbReference type="Gramene" id="OIT19209">
    <property type="protein sequence ID" value="OIT19209"/>
    <property type="gene ID" value="A4A49_42067"/>
</dbReference>
<organism evidence="2 3">
    <name type="scientific">Nicotiana attenuata</name>
    <name type="common">Coyote tobacco</name>
    <dbReference type="NCBI Taxonomy" id="49451"/>
    <lineage>
        <taxon>Eukaryota</taxon>
        <taxon>Viridiplantae</taxon>
        <taxon>Streptophyta</taxon>
        <taxon>Embryophyta</taxon>
        <taxon>Tracheophyta</taxon>
        <taxon>Spermatophyta</taxon>
        <taxon>Magnoliopsida</taxon>
        <taxon>eudicotyledons</taxon>
        <taxon>Gunneridae</taxon>
        <taxon>Pentapetalae</taxon>
        <taxon>asterids</taxon>
        <taxon>lamiids</taxon>
        <taxon>Solanales</taxon>
        <taxon>Solanaceae</taxon>
        <taxon>Nicotianoideae</taxon>
        <taxon>Nicotianeae</taxon>
        <taxon>Nicotiana</taxon>
    </lineage>
</organism>
<evidence type="ECO:0000313" key="2">
    <source>
        <dbReference type="EMBL" id="OIT19209.1"/>
    </source>
</evidence>
<sequence>MSVSNVSQRNGLASMKSSGLLLLHLLPSQLSNPNNHSLLLFFPQKPQQLTAANSLSVHILSQPLHLCRSSKWDPNVESIKNQNFIKFGDFENEEEEEFDRDEILDQGAQVLEEYIDSIWIFKVPFLLLLPFILQLQFHFFAVKFVPFFFLLYAFRALEFWIFCFKFGSFWDGYGVLALFGALI</sequence>
<keyword evidence="1" id="KW-0812">Transmembrane</keyword>
<dbReference type="STRING" id="49451.A0A1J6KIS3"/>
<evidence type="ECO:0000313" key="3">
    <source>
        <dbReference type="Proteomes" id="UP000187609"/>
    </source>
</evidence>
<feature type="transmembrane region" description="Helical" evidence="1">
    <location>
        <begin position="159"/>
        <end position="182"/>
    </location>
</feature>
<gene>
    <name evidence="2" type="ORF">A4A49_42067</name>
</gene>
<keyword evidence="1" id="KW-0472">Membrane</keyword>
<dbReference type="Proteomes" id="UP000187609">
    <property type="component" value="Unassembled WGS sequence"/>
</dbReference>
<keyword evidence="1" id="KW-1133">Transmembrane helix</keyword>
<accession>A0A1J6KIS3</accession>